<dbReference type="RefSeq" id="WP_035133082.1">
    <property type="nucleotide sequence ID" value="NZ_JPMD01000025.1"/>
</dbReference>
<gene>
    <name evidence="14" type="ORF">IO99_10715</name>
</gene>
<dbReference type="Gene3D" id="3.40.1190.10">
    <property type="entry name" value="Mur-like, catalytic domain"/>
    <property type="match status" value="1"/>
</dbReference>
<dbReference type="InterPro" id="IPR036615">
    <property type="entry name" value="Mur_ligase_C_dom_sf"/>
</dbReference>
<evidence type="ECO:0000256" key="8">
    <source>
        <dbReference type="ARBA" id="ARBA00022842"/>
    </source>
</evidence>
<dbReference type="InterPro" id="IPR001645">
    <property type="entry name" value="Folylpolyglutamate_synth"/>
</dbReference>
<dbReference type="eggNOG" id="COG0285">
    <property type="taxonomic scope" value="Bacteria"/>
</dbReference>
<dbReference type="InterPro" id="IPR013221">
    <property type="entry name" value="Mur_ligase_cen"/>
</dbReference>
<evidence type="ECO:0000259" key="13">
    <source>
        <dbReference type="Pfam" id="PF08245"/>
    </source>
</evidence>
<keyword evidence="8" id="KW-0460">Magnesium</keyword>
<dbReference type="InterPro" id="IPR004101">
    <property type="entry name" value="Mur_ligase_C"/>
</dbReference>
<dbReference type="SUPFAM" id="SSF53623">
    <property type="entry name" value="MurD-like peptide ligases, catalytic domain"/>
    <property type="match status" value="1"/>
</dbReference>
<evidence type="ECO:0000256" key="9">
    <source>
        <dbReference type="ARBA" id="ARBA00030592"/>
    </source>
</evidence>
<dbReference type="NCBIfam" id="TIGR01499">
    <property type="entry name" value="folC"/>
    <property type="match status" value="1"/>
</dbReference>
<proteinExistence type="inferred from homology"/>
<keyword evidence="4 11" id="KW-0436">Ligase</keyword>
<comment type="catalytic activity">
    <reaction evidence="10">
        <text>(6S)-5,6,7,8-tetrahydrofolyl-(gamma-L-Glu)(n) + L-glutamate + ATP = (6S)-5,6,7,8-tetrahydrofolyl-(gamma-L-Glu)(n+1) + ADP + phosphate + H(+)</text>
        <dbReference type="Rhea" id="RHEA:10580"/>
        <dbReference type="Rhea" id="RHEA-COMP:14738"/>
        <dbReference type="Rhea" id="RHEA-COMP:14740"/>
        <dbReference type="ChEBI" id="CHEBI:15378"/>
        <dbReference type="ChEBI" id="CHEBI:29985"/>
        <dbReference type="ChEBI" id="CHEBI:30616"/>
        <dbReference type="ChEBI" id="CHEBI:43474"/>
        <dbReference type="ChEBI" id="CHEBI:141005"/>
        <dbReference type="ChEBI" id="CHEBI:456216"/>
        <dbReference type="EC" id="6.3.2.17"/>
    </reaction>
</comment>
<dbReference type="PANTHER" id="PTHR11136:SF0">
    <property type="entry name" value="DIHYDROFOLATE SYNTHETASE-RELATED"/>
    <property type="match status" value="1"/>
</dbReference>
<evidence type="ECO:0000256" key="7">
    <source>
        <dbReference type="ARBA" id="ARBA00022840"/>
    </source>
</evidence>
<dbReference type="InterPro" id="IPR036565">
    <property type="entry name" value="Mur-like_cat_sf"/>
</dbReference>
<accession>A0A084JB10</accession>
<dbReference type="FunFam" id="3.40.1190.10:FF:000011">
    <property type="entry name" value="Folylpolyglutamate synthase/dihydrofolate synthase"/>
    <property type="match status" value="1"/>
</dbReference>
<evidence type="ECO:0000256" key="10">
    <source>
        <dbReference type="ARBA" id="ARBA00047493"/>
    </source>
</evidence>
<dbReference type="GO" id="GO:0005737">
    <property type="term" value="C:cytoplasm"/>
    <property type="evidence" value="ECO:0007669"/>
    <property type="project" value="TreeGrafter"/>
</dbReference>
<keyword evidence="6 11" id="KW-0547">Nucleotide-binding</keyword>
<comment type="similarity">
    <text evidence="2 11">Belongs to the folylpolyglutamate synthase family.</text>
</comment>
<evidence type="ECO:0000256" key="3">
    <source>
        <dbReference type="ARBA" id="ARBA00013025"/>
    </source>
</evidence>
<sequence length="434" mass="48804">MNYTEAINYIKDTAKFGSKLGLERTEKILELLGDPHKKIKTIHVAGTNGKGSTTAMITKILIHSGYKVGCYISPYIEEFEERIQINNKNIPKEDLARIVTEVSMAVKEVTTLGYGNPTEFEIITCAGFLYFYKMKADFVVVEVGLGGRLDSTNVIEPILSIVGSVSYDHMNILGNTLEEIAYEKGGIIKNNTPVVLYPQEDKVTKVIENICKEKNSPLIKVKRENASLVKVEEYKENTVVQNLNIITGRDSYNVKLSLLGTYQVQNCNVVINVCEALIDLGVNITKESITNGLSQVKWPGRLEIMRKNPLVVIDGAHNIDGIRKLTESIEIYFKYRKLVLIIGILADKQVDEMINIICPKAEKIIAVTPHSERAELCEDLKEKINICHKECEAIMDYEEAYIKALSYCDEDTLLVISGSLYMVGDMRKIIRNHN</sequence>
<protein>
    <recommendedName>
        <fullName evidence="3">tetrahydrofolate synthase</fullName>
        <ecNumber evidence="3">6.3.2.17</ecNumber>
    </recommendedName>
    <alternativeName>
        <fullName evidence="9">Tetrahydrofolylpolyglutamate synthase</fullName>
    </alternativeName>
</protein>
<feature type="domain" description="Mur ligase central" evidence="13">
    <location>
        <begin position="115"/>
        <end position="273"/>
    </location>
</feature>
<dbReference type="SUPFAM" id="SSF53244">
    <property type="entry name" value="MurD-like peptide ligases, peptide-binding domain"/>
    <property type="match status" value="1"/>
</dbReference>
<dbReference type="AlphaFoldDB" id="A0A084JB10"/>
<keyword evidence="7 11" id="KW-0067">ATP-binding</keyword>
<dbReference type="Pfam" id="PF02875">
    <property type="entry name" value="Mur_ligase_C"/>
    <property type="match status" value="1"/>
</dbReference>
<dbReference type="PROSITE" id="PS01012">
    <property type="entry name" value="FOLYLPOLYGLU_SYNT_2"/>
    <property type="match status" value="1"/>
</dbReference>
<evidence type="ECO:0000256" key="4">
    <source>
        <dbReference type="ARBA" id="ARBA00022598"/>
    </source>
</evidence>
<dbReference type="PANTHER" id="PTHR11136">
    <property type="entry name" value="FOLYLPOLYGLUTAMATE SYNTHASE-RELATED"/>
    <property type="match status" value="1"/>
</dbReference>
<dbReference type="GO" id="GO:0004326">
    <property type="term" value="F:tetrahydrofolylpolyglutamate synthase activity"/>
    <property type="evidence" value="ECO:0007669"/>
    <property type="project" value="UniProtKB-EC"/>
</dbReference>
<dbReference type="GO" id="GO:0008841">
    <property type="term" value="F:dihydrofolate synthase activity"/>
    <property type="evidence" value="ECO:0007669"/>
    <property type="project" value="TreeGrafter"/>
</dbReference>
<evidence type="ECO:0000256" key="5">
    <source>
        <dbReference type="ARBA" id="ARBA00022723"/>
    </source>
</evidence>
<organism evidence="14 15">
    <name type="scientific">Clostridium sulfidigenes</name>
    <dbReference type="NCBI Taxonomy" id="318464"/>
    <lineage>
        <taxon>Bacteria</taxon>
        <taxon>Bacillati</taxon>
        <taxon>Bacillota</taxon>
        <taxon>Clostridia</taxon>
        <taxon>Eubacteriales</taxon>
        <taxon>Clostridiaceae</taxon>
        <taxon>Clostridium</taxon>
    </lineage>
</organism>
<dbReference type="PROSITE" id="PS01011">
    <property type="entry name" value="FOLYLPOLYGLU_SYNT_1"/>
    <property type="match status" value="1"/>
</dbReference>
<evidence type="ECO:0000256" key="2">
    <source>
        <dbReference type="ARBA" id="ARBA00008276"/>
    </source>
</evidence>
<keyword evidence="5" id="KW-0479">Metal-binding</keyword>
<evidence type="ECO:0000256" key="6">
    <source>
        <dbReference type="ARBA" id="ARBA00022741"/>
    </source>
</evidence>
<dbReference type="STRING" id="318464.IO99_10715"/>
<keyword evidence="15" id="KW-1185">Reference proteome</keyword>
<reference evidence="14 15" key="1">
    <citation type="submission" date="2014-07" db="EMBL/GenBank/DDBJ databases">
        <title>Draft genome of Clostridium sulfidigenes 113A isolated from sediments associated with methane hydrate from Krishna Godavari basin.</title>
        <authorList>
            <person name="Honkalas V.S."/>
            <person name="Dabir A.P."/>
            <person name="Arora P."/>
            <person name="Dhakephalkar P.K."/>
        </authorList>
    </citation>
    <scope>NUCLEOTIDE SEQUENCE [LARGE SCALE GENOMIC DNA]</scope>
    <source>
        <strain evidence="14 15">113A</strain>
    </source>
</reference>
<dbReference type="EMBL" id="JPMD01000025">
    <property type="protein sequence ID" value="KEZ86144.1"/>
    <property type="molecule type" value="Genomic_DNA"/>
</dbReference>
<evidence type="ECO:0000256" key="1">
    <source>
        <dbReference type="ARBA" id="ARBA00001946"/>
    </source>
</evidence>
<dbReference type="PIRSF" id="PIRSF001563">
    <property type="entry name" value="Folylpolyglu_synth"/>
    <property type="match status" value="1"/>
</dbReference>
<name>A0A084JB10_9CLOT</name>
<dbReference type="EC" id="6.3.2.17" evidence="3"/>
<dbReference type="Pfam" id="PF08245">
    <property type="entry name" value="Mur_ligase_M"/>
    <property type="match status" value="1"/>
</dbReference>
<evidence type="ECO:0000313" key="14">
    <source>
        <dbReference type="EMBL" id="KEZ86144.1"/>
    </source>
</evidence>
<evidence type="ECO:0000256" key="11">
    <source>
        <dbReference type="PIRNR" id="PIRNR001563"/>
    </source>
</evidence>
<dbReference type="Proteomes" id="UP000028542">
    <property type="component" value="Unassembled WGS sequence"/>
</dbReference>
<comment type="cofactor">
    <cofactor evidence="1">
        <name>Mg(2+)</name>
        <dbReference type="ChEBI" id="CHEBI:18420"/>
    </cofactor>
</comment>
<evidence type="ECO:0000313" key="15">
    <source>
        <dbReference type="Proteomes" id="UP000028542"/>
    </source>
</evidence>
<dbReference type="InterPro" id="IPR018109">
    <property type="entry name" value="Folylpolyglutamate_synth_CS"/>
</dbReference>
<evidence type="ECO:0000259" key="12">
    <source>
        <dbReference type="Pfam" id="PF02875"/>
    </source>
</evidence>
<dbReference type="GO" id="GO:0046872">
    <property type="term" value="F:metal ion binding"/>
    <property type="evidence" value="ECO:0007669"/>
    <property type="project" value="UniProtKB-KW"/>
</dbReference>
<comment type="caution">
    <text evidence="14">The sequence shown here is derived from an EMBL/GenBank/DDBJ whole genome shotgun (WGS) entry which is preliminary data.</text>
</comment>
<dbReference type="GO" id="GO:0005524">
    <property type="term" value="F:ATP binding"/>
    <property type="evidence" value="ECO:0007669"/>
    <property type="project" value="UniProtKB-KW"/>
</dbReference>
<feature type="domain" description="Mur ligase C-terminal" evidence="12">
    <location>
        <begin position="300"/>
        <end position="419"/>
    </location>
</feature>
<dbReference type="Gene3D" id="3.90.190.20">
    <property type="entry name" value="Mur ligase, C-terminal domain"/>
    <property type="match status" value="1"/>
</dbReference>